<organism evidence="1 2">
    <name type="scientific">Panagrolaimus sp. JU765</name>
    <dbReference type="NCBI Taxonomy" id="591449"/>
    <lineage>
        <taxon>Eukaryota</taxon>
        <taxon>Metazoa</taxon>
        <taxon>Ecdysozoa</taxon>
        <taxon>Nematoda</taxon>
        <taxon>Chromadorea</taxon>
        <taxon>Rhabditida</taxon>
        <taxon>Tylenchina</taxon>
        <taxon>Panagrolaimomorpha</taxon>
        <taxon>Panagrolaimoidea</taxon>
        <taxon>Panagrolaimidae</taxon>
        <taxon>Panagrolaimus</taxon>
    </lineage>
</organism>
<proteinExistence type="predicted"/>
<reference evidence="2" key="1">
    <citation type="submission" date="2022-11" db="UniProtKB">
        <authorList>
            <consortium name="WormBaseParasite"/>
        </authorList>
    </citation>
    <scope>IDENTIFICATION</scope>
</reference>
<evidence type="ECO:0000313" key="1">
    <source>
        <dbReference type="Proteomes" id="UP000887576"/>
    </source>
</evidence>
<dbReference type="Proteomes" id="UP000887576">
    <property type="component" value="Unplaced"/>
</dbReference>
<evidence type="ECO:0000313" key="2">
    <source>
        <dbReference type="WBParaSite" id="JU765_v2.g6693.t1"/>
    </source>
</evidence>
<sequence>MGERYKCPQSLTFECDAPNCCEYYRMSFIFLLVSIGILILAILVLVIWLAIQFRPSKLKAAQHRLETRRRSTLQEIHQLEEKSDEEAKYLRRMSEINPRHSKTHELE</sequence>
<name>A0AC34RGH3_9BILA</name>
<dbReference type="WBParaSite" id="JU765_v2.g6693.t1">
    <property type="protein sequence ID" value="JU765_v2.g6693.t1"/>
    <property type="gene ID" value="JU765_v2.g6693"/>
</dbReference>
<protein>
    <submittedName>
        <fullName evidence="2">Uncharacterized protein</fullName>
    </submittedName>
</protein>
<accession>A0AC34RGH3</accession>